<dbReference type="Proteomes" id="UP000242520">
    <property type="component" value="Unassembled WGS sequence"/>
</dbReference>
<name>A0A1M5T6Y8_9FIRM</name>
<protein>
    <recommendedName>
        <fullName evidence="5">DUF881 domain-containing protein</fullName>
    </recommendedName>
</protein>
<dbReference type="RefSeq" id="WP_072726106.1">
    <property type="nucleotide sequence ID" value="NZ_FQXH01000028.1"/>
</dbReference>
<sequence>MKNKYWIMVVFTLFLGISIGIQTKGDYNQVRELSFYGRQLVEEINKTKQENRELLLKKEYLNLQIDILERNKLKDEVVKNLKESVDKLKMILGYKDVQGPGIIIKIDTNEDINLGELMESRSFLVQLANQIKTYGGEVISINNQRITSYSEITLAGEHININNVPIVQPYEIKVIGDKKMLSDKYINDENFLIDTMKKYNLSVDITTSDNMIIKKSEREKNLKYIKVKSGD</sequence>
<dbReference type="InterPro" id="IPR010273">
    <property type="entry name" value="DUF881"/>
</dbReference>
<dbReference type="STRING" id="1123350.SAMN02744040_02053"/>
<evidence type="ECO:0000256" key="1">
    <source>
        <dbReference type="ARBA" id="ARBA00009108"/>
    </source>
</evidence>
<dbReference type="EMBL" id="FQXH01000028">
    <property type="protein sequence ID" value="SHH46448.1"/>
    <property type="molecule type" value="Genomic_DNA"/>
</dbReference>
<proteinExistence type="inferred from homology"/>
<comment type="similarity">
    <text evidence="1">Belongs to the UPF0749 family.</text>
</comment>
<organism evidence="3 4">
    <name type="scientific">Tepidibacter thalassicus DSM 15285</name>
    <dbReference type="NCBI Taxonomy" id="1123350"/>
    <lineage>
        <taxon>Bacteria</taxon>
        <taxon>Bacillati</taxon>
        <taxon>Bacillota</taxon>
        <taxon>Clostridia</taxon>
        <taxon>Peptostreptococcales</taxon>
        <taxon>Peptostreptococcaceae</taxon>
        <taxon>Tepidibacter</taxon>
    </lineage>
</organism>
<dbReference type="AlphaFoldDB" id="A0A1M5T6Y8"/>
<dbReference type="Pfam" id="PF05949">
    <property type="entry name" value="DUF881"/>
    <property type="match status" value="1"/>
</dbReference>
<dbReference type="PANTHER" id="PTHR37313:SF2">
    <property type="entry name" value="UPF0749 PROTEIN YLXX"/>
    <property type="match status" value="1"/>
</dbReference>
<dbReference type="OrthoDB" id="9776196at2"/>
<keyword evidence="4" id="KW-1185">Reference proteome</keyword>
<dbReference type="Gene3D" id="3.30.70.1880">
    <property type="entry name" value="Protein of unknown function DUF881"/>
    <property type="match status" value="1"/>
</dbReference>
<evidence type="ECO:0000313" key="4">
    <source>
        <dbReference type="Proteomes" id="UP000242520"/>
    </source>
</evidence>
<accession>A0A1M5T6Y8</accession>
<evidence type="ECO:0000313" key="3">
    <source>
        <dbReference type="EMBL" id="SHH46448.1"/>
    </source>
</evidence>
<gene>
    <name evidence="3" type="ORF">SAMN02744040_02053</name>
</gene>
<dbReference type="PANTHER" id="PTHR37313">
    <property type="entry name" value="UPF0749 PROTEIN RV1825"/>
    <property type="match status" value="1"/>
</dbReference>
<evidence type="ECO:0000256" key="2">
    <source>
        <dbReference type="SAM" id="Coils"/>
    </source>
</evidence>
<evidence type="ECO:0008006" key="5">
    <source>
        <dbReference type="Google" id="ProtNLM"/>
    </source>
</evidence>
<feature type="coiled-coil region" evidence="2">
    <location>
        <begin position="37"/>
        <end position="71"/>
    </location>
</feature>
<keyword evidence="2" id="KW-0175">Coiled coil</keyword>
<reference evidence="4" key="1">
    <citation type="submission" date="2016-11" db="EMBL/GenBank/DDBJ databases">
        <authorList>
            <person name="Varghese N."/>
            <person name="Submissions S."/>
        </authorList>
    </citation>
    <scope>NUCLEOTIDE SEQUENCE [LARGE SCALE GENOMIC DNA]</scope>
    <source>
        <strain evidence="4">DSM 15285</strain>
    </source>
</reference>